<evidence type="ECO:0000259" key="3">
    <source>
        <dbReference type="PROSITE" id="PS51459"/>
    </source>
</evidence>
<dbReference type="InterPro" id="IPR036597">
    <property type="entry name" value="Fido-like_dom_sf"/>
</dbReference>
<evidence type="ECO:0000313" key="4">
    <source>
        <dbReference type="EMBL" id="MDH0126563.1"/>
    </source>
</evidence>
<dbReference type="Pfam" id="PF13776">
    <property type="entry name" value="DUF4172"/>
    <property type="match status" value="1"/>
</dbReference>
<organism evidence="4 5">
    <name type="scientific">Brucella intermedia GD04153</name>
    <dbReference type="NCBI Taxonomy" id="2975438"/>
    <lineage>
        <taxon>Bacteria</taxon>
        <taxon>Pseudomonadati</taxon>
        <taxon>Pseudomonadota</taxon>
        <taxon>Alphaproteobacteria</taxon>
        <taxon>Hyphomicrobiales</taxon>
        <taxon>Brucellaceae</taxon>
        <taxon>Brucella/Ochrobactrum group</taxon>
        <taxon>Brucella</taxon>
    </lineage>
</organism>
<dbReference type="Proteomes" id="UP001158087">
    <property type="component" value="Unassembled WGS sequence"/>
</dbReference>
<dbReference type="Gene3D" id="1.10.3290.10">
    <property type="entry name" value="Fido-like domain"/>
    <property type="match status" value="1"/>
</dbReference>
<dbReference type="InterPro" id="IPR003812">
    <property type="entry name" value="Fido"/>
</dbReference>
<name>A0AA42KM59_9HYPH</name>
<keyword evidence="2" id="KW-0547">Nucleotide-binding</keyword>
<accession>A0AA42KM59</accession>
<reference evidence="4" key="1">
    <citation type="submission" date="2022-09" db="EMBL/GenBank/DDBJ databases">
        <title>Intensive care unit water sources are persistently colonized with multi-drug resistant bacteria and are the site of extensive horizontal gene transfer of antibiotic resistance genes.</title>
        <authorList>
            <person name="Diorio-Toth L."/>
        </authorList>
    </citation>
    <scope>NUCLEOTIDE SEQUENCE</scope>
    <source>
        <strain evidence="4">GD04153</strain>
    </source>
</reference>
<dbReference type="AlphaFoldDB" id="A0AA42KM59"/>
<proteinExistence type="predicted"/>
<dbReference type="InterPro" id="IPR036388">
    <property type="entry name" value="WH-like_DNA-bd_sf"/>
</dbReference>
<evidence type="ECO:0000256" key="2">
    <source>
        <dbReference type="PIRSR" id="PIRSR640198-2"/>
    </source>
</evidence>
<dbReference type="InterPro" id="IPR040198">
    <property type="entry name" value="Fido_containing"/>
</dbReference>
<dbReference type="InterPro" id="IPR025230">
    <property type="entry name" value="DUF4172"/>
</dbReference>
<sequence>MPWNWTQPDWPHFRYDASALAALEQRFLLTSGEVIGAVRHIDSGDRDRLRIELLSDEAIKTSAIEGETLDRLSVQSSLRRQLGLDTDRRSVQPREHGIAEMTVDVYGTYALPLDDATMFRWHTMLMAGSRHLESIGAYRSHSDAMQIVSGQLDRPTIHFEAPPSAQVPEEMHRFISWFNASALTGGTPLPALTRAGLSHLWFESIHPFEDGNGRLGRALAEKALAQSLGQPSLIMLSFTIEQQRKAYYDQLETHQRTLDVTEWLVWFSQTVLAAQQITLDRVAFYIAKAHFYDRYRGAFNPRQEKVIARLFEAGPDGFIGGLSADNYLAITRTSRATATRDLQDLVEKGALTRSGQLRFTRYALNWGRPRGEF</sequence>
<feature type="active site" evidence="1">
    <location>
        <position position="206"/>
    </location>
</feature>
<comment type="caution">
    <text evidence="4">The sequence shown here is derived from an EMBL/GenBank/DDBJ whole genome shotgun (WGS) entry which is preliminary data.</text>
</comment>
<dbReference type="EMBL" id="JAODYY010000014">
    <property type="protein sequence ID" value="MDH0126563.1"/>
    <property type="molecule type" value="Genomic_DNA"/>
</dbReference>
<feature type="binding site" evidence="2">
    <location>
        <begin position="210"/>
        <end position="217"/>
    </location>
    <ligand>
        <name>ATP</name>
        <dbReference type="ChEBI" id="CHEBI:30616"/>
    </ligand>
</feature>
<dbReference type="PANTHER" id="PTHR13504:SF33">
    <property type="entry name" value="FIC FAMILY PROTEIN"/>
    <property type="match status" value="1"/>
</dbReference>
<evidence type="ECO:0000313" key="5">
    <source>
        <dbReference type="Proteomes" id="UP001158087"/>
    </source>
</evidence>
<protein>
    <submittedName>
        <fullName evidence="4">Fic family protein</fullName>
    </submittedName>
</protein>
<dbReference type="PANTHER" id="PTHR13504">
    <property type="entry name" value="FIDO DOMAIN-CONTAINING PROTEIN DDB_G0283145"/>
    <property type="match status" value="1"/>
</dbReference>
<dbReference type="Pfam" id="PF02661">
    <property type="entry name" value="Fic"/>
    <property type="match status" value="1"/>
</dbReference>
<feature type="binding site" evidence="2">
    <location>
        <begin position="247"/>
        <end position="248"/>
    </location>
    <ligand>
        <name>ATP</name>
        <dbReference type="ChEBI" id="CHEBI:30616"/>
    </ligand>
</feature>
<dbReference type="SUPFAM" id="SSF140931">
    <property type="entry name" value="Fic-like"/>
    <property type="match status" value="1"/>
</dbReference>
<keyword evidence="2" id="KW-0067">ATP-binding</keyword>
<gene>
    <name evidence="4" type="ORF">N7376_21545</name>
</gene>
<dbReference type="Gene3D" id="1.10.10.10">
    <property type="entry name" value="Winged helix-like DNA-binding domain superfamily/Winged helix DNA-binding domain"/>
    <property type="match status" value="1"/>
</dbReference>
<dbReference type="PROSITE" id="PS51459">
    <property type="entry name" value="FIDO"/>
    <property type="match status" value="1"/>
</dbReference>
<feature type="domain" description="Fido" evidence="3">
    <location>
        <begin position="113"/>
        <end position="269"/>
    </location>
</feature>
<evidence type="ECO:0000256" key="1">
    <source>
        <dbReference type="PIRSR" id="PIRSR640198-1"/>
    </source>
</evidence>
<dbReference type="GO" id="GO:0005524">
    <property type="term" value="F:ATP binding"/>
    <property type="evidence" value="ECO:0007669"/>
    <property type="project" value="UniProtKB-KW"/>
</dbReference>